<dbReference type="RefSeq" id="WP_128270232.1">
    <property type="nucleotide sequence ID" value="NZ_SAUW01000015.1"/>
</dbReference>
<organism evidence="1 2">
    <name type="scientific">Paenirhodobacter populi</name>
    <dbReference type="NCBI Taxonomy" id="2306993"/>
    <lineage>
        <taxon>Bacteria</taxon>
        <taxon>Pseudomonadati</taxon>
        <taxon>Pseudomonadota</taxon>
        <taxon>Alphaproteobacteria</taxon>
        <taxon>Rhodobacterales</taxon>
        <taxon>Rhodobacter group</taxon>
        <taxon>Paenirhodobacter</taxon>
    </lineage>
</organism>
<dbReference type="InterPro" id="IPR035093">
    <property type="entry name" value="RelE/ParE_toxin_dom_sf"/>
</dbReference>
<dbReference type="AlphaFoldDB" id="A0A443IQH8"/>
<comment type="caution">
    <text evidence="1">The sequence shown here is derived from an EMBL/GenBank/DDBJ whole genome shotgun (WGS) entry which is preliminary data.</text>
</comment>
<dbReference type="EMBL" id="SAUW01000015">
    <property type="protein sequence ID" value="RWR09195.1"/>
    <property type="molecule type" value="Genomic_DNA"/>
</dbReference>
<reference evidence="1 2" key="1">
    <citation type="submission" date="2019-01" db="EMBL/GenBank/DDBJ databases">
        <title>Sinorhodobacter populi sp. nov. isolated from the symptomatic bark tissue of Populus euramericana canker.</title>
        <authorList>
            <person name="Xu G."/>
        </authorList>
    </citation>
    <scope>NUCLEOTIDE SEQUENCE [LARGE SCALE GENOMIC DNA]</scope>
    <source>
        <strain evidence="1 2">2D-5</strain>
    </source>
</reference>
<keyword evidence="2" id="KW-1185">Reference proteome</keyword>
<dbReference type="Proteomes" id="UP000285710">
    <property type="component" value="Unassembled WGS sequence"/>
</dbReference>
<proteinExistence type="predicted"/>
<reference evidence="1 2" key="2">
    <citation type="submission" date="2019-01" db="EMBL/GenBank/DDBJ databases">
        <authorList>
            <person name="Li Y."/>
        </authorList>
    </citation>
    <scope>NUCLEOTIDE SEQUENCE [LARGE SCALE GENOMIC DNA]</scope>
    <source>
        <strain evidence="1 2">2D-5</strain>
    </source>
</reference>
<evidence type="ECO:0000313" key="1">
    <source>
        <dbReference type="EMBL" id="RWR09195.1"/>
    </source>
</evidence>
<evidence type="ECO:0000313" key="2">
    <source>
        <dbReference type="Proteomes" id="UP000285710"/>
    </source>
</evidence>
<sequence>MRLIRHPLVSRDLVALVDHIVDVTQGDFAAAARRLDEIDALINEIAANPRSGVRLRGPLEGWLVRHGGVGHRLTIVFRTDVNLKEIHIALVAFGGQDWMTTGASRREWGQ</sequence>
<protein>
    <submittedName>
        <fullName evidence="1">Type II toxin-antitoxin system RelE/ParE family toxin</fullName>
    </submittedName>
</protein>
<accession>A0A443IQH8</accession>
<name>A0A443IQH8_9RHOB</name>
<gene>
    <name evidence="1" type="ORF">D2T33_14450</name>
</gene>
<dbReference type="Gene3D" id="3.30.2310.20">
    <property type="entry name" value="RelE-like"/>
    <property type="match status" value="1"/>
</dbReference>